<evidence type="ECO:0000256" key="1">
    <source>
        <dbReference type="SAM" id="Phobius"/>
    </source>
</evidence>
<evidence type="ECO:0000313" key="3">
    <source>
        <dbReference type="Proteomes" id="UP000053669"/>
    </source>
</evidence>
<organism evidence="2 3">
    <name type="scientific">Streptomyces canus</name>
    <dbReference type="NCBI Taxonomy" id="58343"/>
    <lineage>
        <taxon>Bacteria</taxon>
        <taxon>Bacillati</taxon>
        <taxon>Actinomycetota</taxon>
        <taxon>Actinomycetes</taxon>
        <taxon>Kitasatosporales</taxon>
        <taxon>Streptomycetaceae</taxon>
        <taxon>Streptomyces</taxon>
        <taxon>Streptomyces aurantiacus group</taxon>
    </lineage>
</organism>
<keyword evidence="1" id="KW-0472">Membrane</keyword>
<accession>A0A124I0N1</accession>
<dbReference type="EMBL" id="LMWU01000001">
    <property type="protein sequence ID" value="KUN74699.1"/>
    <property type="molecule type" value="Genomic_DNA"/>
</dbReference>
<name>A0A124I0N1_9ACTN</name>
<protein>
    <recommendedName>
        <fullName evidence="4">Major facilitator superfamily (MFS) profile domain-containing protein</fullName>
    </recommendedName>
</protein>
<dbReference type="Proteomes" id="UP000053669">
    <property type="component" value="Unassembled WGS sequence"/>
</dbReference>
<evidence type="ECO:0008006" key="4">
    <source>
        <dbReference type="Google" id="ProtNLM"/>
    </source>
</evidence>
<dbReference type="SUPFAM" id="SSF103473">
    <property type="entry name" value="MFS general substrate transporter"/>
    <property type="match status" value="1"/>
</dbReference>
<dbReference type="InterPro" id="IPR036259">
    <property type="entry name" value="MFS_trans_sf"/>
</dbReference>
<dbReference type="AlphaFoldDB" id="A0A124I0N1"/>
<keyword evidence="1" id="KW-1133">Transmembrane helix</keyword>
<keyword evidence="1" id="KW-0812">Transmembrane</keyword>
<gene>
    <name evidence="2" type="ORF">AQJ46_03990</name>
</gene>
<dbReference type="RefSeq" id="WP_159063987.1">
    <property type="nucleotide sequence ID" value="NZ_KQ948656.1"/>
</dbReference>
<dbReference type="STRING" id="58343.AQJ46_03990"/>
<sequence length="91" mass="9106">MAAAPVTLLRQSVQHRSALLAGLTVVPLFAPLAVVAPVGGRITSRFGPRLPAAAGLLVAASGLALLTRSGAHSGSADLLPAFLLWGSAADR</sequence>
<reference evidence="2 3" key="1">
    <citation type="submission" date="2015-10" db="EMBL/GenBank/DDBJ databases">
        <title>Draft genome sequence of Streptomyces canus DSM 40017, type strain for the species Streptomyces canus.</title>
        <authorList>
            <person name="Ruckert C."/>
            <person name="Winkler A."/>
            <person name="Kalinowski J."/>
            <person name="Kampfer P."/>
            <person name="Glaeser S."/>
        </authorList>
    </citation>
    <scope>NUCLEOTIDE SEQUENCE [LARGE SCALE GENOMIC DNA]</scope>
    <source>
        <strain evidence="2 3">DSM 40017</strain>
    </source>
</reference>
<evidence type="ECO:0000313" key="2">
    <source>
        <dbReference type="EMBL" id="KUN74699.1"/>
    </source>
</evidence>
<proteinExistence type="predicted"/>
<feature type="transmembrane region" description="Helical" evidence="1">
    <location>
        <begin position="18"/>
        <end position="38"/>
    </location>
</feature>
<comment type="caution">
    <text evidence="2">The sequence shown here is derived from an EMBL/GenBank/DDBJ whole genome shotgun (WGS) entry which is preliminary data.</text>
</comment>
<dbReference type="Gene3D" id="1.20.1250.20">
    <property type="entry name" value="MFS general substrate transporter like domains"/>
    <property type="match status" value="1"/>
</dbReference>